<sequence length="380" mass="42227">MAKTLLILGGYGNTGKLIANLLLEIRKDTSIVLAGRNLAEAQKETDRLNQAFEGHRVFARQVDASSATSLQAALSDDVDVLVVASSTTALTQQVMQAAIDVNVDYYDIQYSDSHRLEVLESLKSDIESSGKTFVVEGGFHPGVPAALVRYAATQLDHVVEADVYGNISENWKEVHVRKETEEEFFGQMTEMKSDIYSNGKWEAQGWQVVRDYEFAEPFHKRACAPMFLNELRSLPTLLPSLEHVGFWITGFDPVSTFVALPLSLGVSALFPKTMTKPMARFFTWSLKTFSRPPYGTMLALEAHDARKEKQQNPSKLHVTIGHQDSYFLTAVAAVAGLLQLLDDDTKTTPGLHCQAHFVDPERFVSDLERLGLNVTIKKTT</sequence>
<accession>A0A9N8D5Y8</accession>
<dbReference type="InterPro" id="IPR036291">
    <property type="entry name" value="NAD(P)-bd_dom_sf"/>
</dbReference>
<evidence type="ECO:0000313" key="2">
    <source>
        <dbReference type="EMBL" id="CAB9497028.1"/>
    </source>
</evidence>
<dbReference type="PANTHER" id="PTHR43796:SF2">
    <property type="entry name" value="CARBOXYNORSPERMIDINE SYNTHASE"/>
    <property type="match status" value="1"/>
</dbReference>
<protein>
    <submittedName>
        <fullName evidence="2">Saccharopine dehydrogenase</fullName>
    </submittedName>
</protein>
<evidence type="ECO:0000259" key="1">
    <source>
        <dbReference type="Pfam" id="PF03435"/>
    </source>
</evidence>
<evidence type="ECO:0000313" key="3">
    <source>
        <dbReference type="Proteomes" id="UP001153069"/>
    </source>
</evidence>
<feature type="domain" description="Saccharopine dehydrogenase NADP binding" evidence="1">
    <location>
        <begin position="6"/>
        <end position="132"/>
    </location>
</feature>
<dbReference type="Gene3D" id="3.40.50.720">
    <property type="entry name" value="NAD(P)-binding Rossmann-like Domain"/>
    <property type="match status" value="1"/>
</dbReference>
<keyword evidence="3" id="KW-1185">Reference proteome</keyword>
<dbReference type="Gene3D" id="3.30.360.10">
    <property type="entry name" value="Dihydrodipicolinate Reductase, domain 2"/>
    <property type="match status" value="1"/>
</dbReference>
<dbReference type="AlphaFoldDB" id="A0A9N8D5Y8"/>
<dbReference type="PANTHER" id="PTHR43796">
    <property type="entry name" value="CARBOXYNORSPERMIDINE SYNTHASE"/>
    <property type="match status" value="1"/>
</dbReference>
<name>A0A9N8D5Y8_9STRA</name>
<organism evidence="2 3">
    <name type="scientific">Seminavis robusta</name>
    <dbReference type="NCBI Taxonomy" id="568900"/>
    <lineage>
        <taxon>Eukaryota</taxon>
        <taxon>Sar</taxon>
        <taxon>Stramenopiles</taxon>
        <taxon>Ochrophyta</taxon>
        <taxon>Bacillariophyta</taxon>
        <taxon>Bacillariophyceae</taxon>
        <taxon>Bacillariophycidae</taxon>
        <taxon>Naviculales</taxon>
        <taxon>Naviculaceae</taxon>
        <taxon>Seminavis</taxon>
    </lineage>
</organism>
<dbReference type="InterPro" id="IPR005097">
    <property type="entry name" value="Sacchrp_dh_NADP-bd"/>
</dbReference>
<dbReference type="OrthoDB" id="411943at2759"/>
<dbReference type="Pfam" id="PF03435">
    <property type="entry name" value="Sacchrp_dh_NADP"/>
    <property type="match status" value="1"/>
</dbReference>
<reference evidence="2" key="1">
    <citation type="submission" date="2020-06" db="EMBL/GenBank/DDBJ databases">
        <authorList>
            <consortium name="Plant Systems Biology data submission"/>
        </authorList>
    </citation>
    <scope>NUCLEOTIDE SEQUENCE</scope>
    <source>
        <strain evidence="2">D6</strain>
    </source>
</reference>
<dbReference type="SUPFAM" id="SSF51735">
    <property type="entry name" value="NAD(P)-binding Rossmann-fold domains"/>
    <property type="match status" value="1"/>
</dbReference>
<proteinExistence type="predicted"/>
<gene>
    <name evidence="2" type="ORF">SEMRO_13_G009860.1</name>
</gene>
<dbReference type="Proteomes" id="UP001153069">
    <property type="component" value="Unassembled WGS sequence"/>
</dbReference>
<dbReference type="EMBL" id="CAICTM010000013">
    <property type="protein sequence ID" value="CAB9497028.1"/>
    <property type="molecule type" value="Genomic_DNA"/>
</dbReference>
<comment type="caution">
    <text evidence="2">The sequence shown here is derived from an EMBL/GenBank/DDBJ whole genome shotgun (WGS) entry which is preliminary data.</text>
</comment>